<evidence type="ECO:0000313" key="1">
    <source>
        <dbReference type="EMBL" id="GLR11739.1"/>
    </source>
</evidence>
<name>A0ABQ5YAA4_9NEIS</name>
<evidence type="ECO:0000313" key="2">
    <source>
        <dbReference type="Proteomes" id="UP001156706"/>
    </source>
</evidence>
<reference evidence="2" key="1">
    <citation type="journal article" date="2019" name="Int. J. Syst. Evol. Microbiol.">
        <title>The Global Catalogue of Microorganisms (GCM) 10K type strain sequencing project: providing services to taxonomists for standard genome sequencing and annotation.</title>
        <authorList>
            <consortium name="The Broad Institute Genomics Platform"/>
            <consortium name="The Broad Institute Genome Sequencing Center for Infectious Disease"/>
            <person name="Wu L."/>
            <person name="Ma J."/>
        </authorList>
    </citation>
    <scope>NUCLEOTIDE SEQUENCE [LARGE SCALE GENOMIC DNA]</scope>
    <source>
        <strain evidence="2">NBRC 110044</strain>
    </source>
</reference>
<protein>
    <recommendedName>
        <fullName evidence="3">DUF945 domain-containing protein</fullName>
    </recommendedName>
</protein>
<dbReference type="EMBL" id="BSOG01000001">
    <property type="protein sequence ID" value="GLR11739.1"/>
    <property type="molecule type" value="Genomic_DNA"/>
</dbReference>
<accession>A0ABQ5YAA4</accession>
<dbReference type="InterPro" id="IPR010352">
    <property type="entry name" value="DUF945"/>
</dbReference>
<dbReference type="Proteomes" id="UP001156706">
    <property type="component" value="Unassembled WGS sequence"/>
</dbReference>
<dbReference type="Pfam" id="PF06097">
    <property type="entry name" value="DUF945"/>
    <property type="match status" value="1"/>
</dbReference>
<organism evidence="1 2">
    <name type="scientific">Chitinimonas prasina</name>
    <dbReference type="NCBI Taxonomy" id="1434937"/>
    <lineage>
        <taxon>Bacteria</taxon>
        <taxon>Pseudomonadati</taxon>
        <taxon>Pseudomonadota</taxon>
        <taxon>Betaproteobacteria</taxon>
        <taxon>Neisseriales</taxon>
        <taxon>Chitinibacteraceae</taxon>
        <taxon>Chitinimonas</taxon>
    </lineage>
</organism>
<keyword evidence="2" id="KW-1185">Reference proteome</keyword>
<dbReference type="RefSeq" id="WP_284194881.1">
    <property type="nucleotide sequence ID" value="NZ_BSOG01000001.1"/>
</dbReference>
<proteinExistence type="predicted"/>
<evidence type="ECO:0008006" key="3">
    <source>
        <dbReference type="Google" id="ProtNLM"/>
    </source>
</evidence>
<sequence length="501" mass="54435">MKQKPLVIALAVVIGAAAAYTGTSWWAGKQAETTLAKQHQLIADLPYFVVKSRVYERGVFSSTERTTIAVAPNLLAPYQMLKLEEMGGAKLELTYTQTIKHGPLPLLMSGDFSPLKAAVTTDIAFSADTQALLKKVFGDQRPLQIENRIKFNDDGVFAIKVPSFTYEETLAKVKSVWQGLDATISYGGDFNKIDIVAVAPGLHFEAGPKGTLDIKDLRFESHNTRGQAGLMLGEGKLSLASATFKQTEGEQPVDVKLAGLSYQVKTVAEGEFINSSGDVVVSSLALNSKTYGPAKLSVSANHLHGPTLAKLSLAANKIQREVKDPGEQATQMLALFRKDGLPLLKNNPELSLNELSVKLPEGEVKLKANVTLKGFEEKDLDSPLLLLEKLQANADLQVPKQVIETVALWQARGAIAIDTEEGEQPETEELDNLARNLMESQIRKLLEQKLIRADGDLLSSSAVWKNGRLEVNGTHIPLPWQLAIPPAEAALEEEAEEAAVE</sequence>
<gene>
    <name evidence="1" type="ORF">GCM10007907_05290</name>
</gene>
<comment type="caution">
    <text evidence="1">The sequence shown here is derived from an EMBL/GenBank/DDBJ whole genome shotgun (WGS) entry which is preliminary data.</text>
</comment>